<comment type="pathway">
    <text evidence="7">Protein modification; lipoprotein biosynthesis (diacylglyceryl transfer).</text>
</comment>
<evidence type="ECO:0000256" key="5">
    <source>
        <dbReference type="ARBA" id="ARBA00022989"/>
    </source>
</evidence>
<evidence type="ECO:0000256" key="2">
    <source>
        <dbReference type="ARBA" id="ARBA00022475"/>
    </source>
</evidence>
<dbReference type="NCBIfam" id="TIGR00544">
    <property type="entry name" value="lgt"/>
    <property type="match status" value="1"/>
</dbReference>
<keyword evidence="6 7" id="KW-0472">Membrane</keyword>
<keyword evidence="2 7" id="KW-1003">Cell membrane</keyword>
<feature type="transmembrane region" description="Helical" evidence="7">
    <location>
        <begin position="230"/>
        <end position="256"/>
    </location>
</feature>
<accession>A0A4P9K6G3</accession>
<feature type="transmembrane region" description="Helical" evidence="7">
    <location>
        <begin position="51"/>
        <end position="75"/>
    </location>
</feature>
<dbReference type="HAMAP" id="MF_01147">
    <property type="entry name" value="Lgt"/>
    <property type="match status" value="1"/>
</dbReference>
<comment type="similarity">
    <text evidence="1 7">Belongs to the Lgt family.</text>
</comment>
<reference evidence="8 9" key="1">
    <citation type="submission" date="2019-05" db="EMBL/GenBank/DDBJ databases">
        <title>Thiomicrorhabdus sediminis sp. nov, a novel sulfur-oxidizing bacterium isolated from coastal sediment.</title>
        <authorList>
            <person name="Liu X."/>
        </authorList>
    </citation>
    <scope>NUCLEOTIDE SEQUENCE [LARGE SCALE GENOMIC DNA]</scope>
    <source>
        <strain evidence="8 9">G1</strain>
    </source>
</reference>
<dbReference type="AlphaFoldDB" id="A0A4P9K6G3"/>
<evidence type="ECO:0000256" key="1">
    <source>
        <dbReference type="ARBA" id="ARBA00007150"/>
    </source>
</evidence>
<comment type="catalytic activity">
    <reaction evidence="7">
        <text>L-cysteinyl-[prolipoprotein] + a 1,2-diacyl-sn-glycero-3-phospho-(1'-sn-glycerol) = an S-1,2-diacyl-sn-glyceryl-L-cysteinyl-[prolipoprotein] + sn-glycerol 1-phosphate + H(+)</text>
        <dbReference type="Rhea" id="RHEA:56712"/>
        <dbReference type="Rhea" id="RHEA-COMP:14679"/>
        <dbReference type="Rhea" id="RHEA-COMP:14680"/>
        <dbReference type="ChEBI" id="CHEBI:15378"/>
        <dbReference type="ChEBI" id="CHEBI:29950"/>
        <dbReference type="ChEBI" id="CHEBI:57685"/>
        <dbReference type="ChEBI" id="CHEBI:64716"/>
        <dbReference type="ChEBI" id="CHEBI:140658"/>
        <dbReference type="EC" id="2.5.1.145"/>
    </reaction>
</comment>
<dbReference type="PANTHER" id="PTHR30589">
    <property type="entry name" value="PROLIPOPROTEIN DIACYLGLYCERYL TRANSFERASE"/>
    <property type="match status" value="1"/>
</dbReference>
<dbReference type="EMBL" id="CP040602">
    <property type="protein sequence ID" value="QCU90635.1"/>
    <property type="molecule type" value="Genomic_DNA"/>
</dbReference>
<feature type="transmembrane region" description="Helical" evidence="7">
    <location>
        <begin position="201"/>
        <end position="218"/>
    </location>
</feature>
<dbReference type="InterPro" id="IPR001640">
    <property type="entry name" value="Lgt"/>
</dbReference>
<comment type="subcellular location">
    <subcellularLocation>
        <location evidence="7">Cell membrane</location>
        <topology evidence="7">Multi-pass membrane protein</topology>
    </subcellularLocation>
</comment>
<dbReference type="PANTHER" id="PTHR30589:SF0">
    <property type="entry name" value="PHOSPHATIDYLGLYCEROL--PROLIPOPROTEIN DIACYLGLYCERYL TRANSFERASE"/>
    <property type="match status" value="1"/>
</dbReference>
<name>A0A4P9K6G3_9GAMM</name>
<sequence length="265" mass="30019">MWTYPQLDPVALDLGFFQIHWYGLMYLIAFVGGWGYALLRARTRQPWNSEMVGDLLFYVAMGVILGGRIGYILFYDFAHYLQNPLDVFKVWQGGMSFHGGLLGVSLAMWLFARKTQQSLLSVADFVAPIVPLGLLTGRIGNFINGELWGKLTDSPLGMWVYDPLLMQTVQKYPTQLLEAFLEGMVLLLVLAWFSAKPRTPGAVAALFLIGYGVFRFIVEFWRVPDPQLGYLAWNWLTMGQILSMPMIIAGVLLWWYGKKCSAVKP</sequence>
<keyword evidence="4 7" id="KW-0812">Transmembrane</keyword>
<evidence type="ECO:0000256" key="6">
    <source>
        <dbReference type="ARBA" id="ARBA00023136"/>
    </source>
</evidence>
<feature type="binding site" evidence="7">
    <location>
        <position position="138"/>
    </location>
    <ligand>
        <name>a 1,2-diacyl-sn-glycero-3-phospho-(1'-sn-glycerol)</name>
        <dbReference type="ChEBI" id="CHEBI:64716"/>
    </ligand>
</feature>
<dbReference type="PROSITE" id="PS01311">
    <property type="entry name" value="LGT"/>
    <property type="match status" value="1"/>
</dbReference>
<dbReference type="GO" id="GO:0042158">
    <property type="term" value="P:lipoprotein biosynthetic process"/>
    <property type="evidence" value="ECO:0007669"/>
    <property type="project" value="UniProtKB-UniRule"/>
</dbReference>
<keyword evidence="3 7" id="KW-0808">Transferase</keyword>
<feature type="transmembrane region" description="Helical" evidence="7">
    <location>
        <begin position="95"/>
        <end position="112"/>
    </location>
</feature>
<dbReference type="GO" id="GO:0005886">
    <property type="term" value="C:plasma membrane"/>
    <property type="evidence" value="ECO:0007669"/>
    <property type="project" value="UniProtKB-SubCell"/>
</dbReference>
<comment type="function">
    <text evidence="7">Catalyzes the transfer of the diacylglyceryl group from phosphatidylglycerol to the sulfhydryl group of the N-terminal cysteine of a prolipoprotein, the first step in the formation of mature lipoproteins.</text>
</comment>
<keyword evidence="8" id="KW-0449">Lipoprotein</keyword>
<keyword evidence="9" id="KW-1185">Reference proteome</keyword>
<dbReference type="Proteomes" id="UP000304864">
    <property type="component" value="Chromosome"/>
</dbReference>
<evidence type="ECO:0000256" key="4">
    <source>
        <dbReference type="ARBA" id="ARBA00022692"/>
    </source>
</evidence>
<keyword evidence="5 7" id="KW-1133">Transmembrane helix</keyword>
<feature type="transmembrane region" description="Helical" evidence="7">
    <location>
        <begin position="176"/>
        <end position="195"/>
    </location>
</feature>
<feature type="transmembrane region" description="Helical" evidence="7">
    <location>
        <begin position="20"/>
        <end position="39"/>
    </location>
</feature>
<dbReference type="KEGG" id="thig:FE785_08305"/>
<organism evidence="8 9">
    <name type="scientific">Thiomicrorhabdus sediminis</name>
    <dbReference type="NCBI Taxonomy" id="2580412"/>
    <lineage>
        <taxon>Bacteria</taxon>
        <taxon>Pseudomonadati</taxon>
        <taxon>Pseudomonadota</taxon>
        <taxon>Gammaproteobacteria</taxon>
        <taxon>Thiotrichales</taxon>
        <taxon>Piscirickettsiaceae</taxon>
        <taxon>Thiomicrorhabdus</taxon>
    </lineage>
</organism>
<evidence type="ECO:0000313" key="8">
    <source>
        <dbReference type="EMBL" id="QCU90635.1"/>
    </source>
</evidence>
<dbReference type="OrthoDB" id="871140at2"/>
<proteinExistence type="inferred from homology"/>
<evidence type="ECO:0000313" key="9">
    <source>
        <dbReference type="Proteomes" id="UP000304864"/>
    </source>
</evidence>
<evidence type="ECO:0000256" key="3">
    <source>
        <dbReference type="ARBA" id="ARBA00022679"/>
    </source>
</evidence>
<dbReference type="EC" id="2.5.1.145" evidence="7"/>
<dbReference type="Pfam" id="PF01790">
    <property type="entry name" value="LGT"/>
    <property type="match status" value="1"/>
</dbReference>
<protein>
    <recommendedName>
        <fullName evidence="7">Phosphatidylglycerol--prolipoprotein diacylglyceryl transferase</fullName>
        <ecNumber evidence="7">2.5.1.145</ecNumber>
    </recommendedName>
</protein>
<dbReference type="GO" id="GO:0008961">
    <property type="term" value="F:phosphatidylglycerol-prolipoprotein diacylglyceryl transferase activity"/>
    <property type="evidence" value="ECO:0007669"/>
    <property type="project" value="UniProtKB-UniRule"/>
</dbReference>
<dbReference type="RefSeq" id="WP_138565309.1">
    <property type="nucleotide sequence ID" value="NZ_CP040602.1"/>
</dbReference>
<gene>
    <name evidence="7" type="primary">lgt</name>
    <name evidence="8" type="ORF">FE785_08305</name>
</gene>
<evidence type="ECO:0000256" key="7">
    <source>
        <dbReference type="HAMAP-Rule" id="MF_01147"/>
    </source>
</evidence>
<dbReference type="UniPathway" id="UPA00664"/>